<organism evidence="3 4">
    <name type="scientific">Candidatus Kaiserbacteria bacterium RIFCSPHIGHO2_01_FULL_53_29</name>
    <dbReference type="NCBI Taxonomy" id="1798480"/>
    <lineage>
        <taxon>Bacteria</taxon>
        <taxon>Candidatus Kaiseribacteriota</taxon>
    </lineage>
</organism>
<evidence type="ECO:0000256" key="2">
    <source>
        <dbReference type="SAM" id="Phobius"/>
    </source>
</evidence>
<keyword evidence="2" id="KW-0472">Membrane</keyword>
<comment type="caution">
    <text evidence="3">The sequence shown here is derived from an EMBL/GenBank/DDBJ whole genome shotgun (WGS) entry which is preliminary data.</text>
</comment>
<gene>
    <name evidence="3" type="ORF">A2851_00840</name>
</gene>
<protein>
    <submittedName>
        <fullName evidence="3">Uncharacterized protein</fullName>
    </submittedName>
</protein>
<reference evidence="3 4" key="1">
    <citation type="journal article" date="2016" name="Nat. Commun.">
        <title>Thousands of microbial genomes shed light on interconnected biogeochemical processes in an aquifer system.</title>
        <authorList>
            <person name="Anantharaman K."/>
            <person name="Brown C.T."/>
            <person name="Hug L.A."/>
            <person name="Sharon I."/>
            <person name="Castelle C.J."/>
            <person name="Probst A.J."/>
            <person name="Thomas B.C."/>
            <person name="Singh A."/>
            <person name="Wilkins M.J."/>
            <person name="Karaoz U."/>
            <person name="Brodie E.L."/>
            <person name="Williams K.H."/>
            <person name="Hubbard S.S."/>
            <person name="Banfield J.F."/>
        </authorList>
    </citation>
    <scope>NUCLEOTIDE SEQUENCE [LARGE SCALE GENOMIC DNA]</scope>
</reference>
<dbReference type="STRING" id="1798480.A2851_00840"/>
<feature type="transmembrane region" description="Helical" evidence="2">
    <location>
        <begin position="123"/>
        <end position="142"/>
    </location>
</feature>
<dbReference type="AlphaFoldDB" id="A0A1F6CYF4"/>
<keyword evidence="2" id="KW-0812">Transmembrane</keyword>
<feature type="region of interest" description="Disordered" evidence="1">
    <location>
        <begin position="77"/>
        <end position="96"/>
    </location>
</feature>
<evidence type="ECO:0000313" key="3">
    <source>
        <dbReference type="EMBL" id="OGG54198.1"/>
    </source>
</evidence>
<dbReference type="EMBL" id="MFKT01000001">
    <property type="protein sequence ID" value="OGG54198.1"/>
    <property type="molecule type" value="Genomic_DNA"/>
</dbReference>
<evidence type="ECO:0000256" key="1">
    <source>
        <dbReference type="SAM" id="MobiDB-lite"/>
    </source>
</evidence>
<sequence length="156" mass="16678">MTHTSSIRTLTIVIVMFLFAWIALAHVVQAQESSGDLRATIRAELLSDPRTSSLSQAQIEEMVDVLLQEAQKQGVTSHDIQWRPAPSADPAEDSGSAVACGNVPSILCAMNTAFGFDGSDLKIPIGLAASSILLIVLIGLMIEEHRRRAGAIARSL</sequence>
<name>A0A1F6CYF4_9BACT</name>
<accession>A0A1F6CYF4</accession>
<evidence type="ECO:0000313" key="4">
    <source>
        <dbReference type="Proteomes" id="UP000176863"/>
    </source>
</evidence>
<proteinExistence type="predicted"/>
<keyword evidence="2" id="KW-1133">Transmembrane helix</keyword>
<dbReference type="Proteomes" id="UP000176863">
    <property type="component" value="Unassembled WGS sequence"/>
</dbReference>